<dbReference type="EC" id="2.4.2.28" evidence="4"/>
<evidence type="ECO:0000256" key="4">
    <source>
        <dbReference type="HAMAP-Rule" id="MF_01963"/>
    </source>
</evidence>
<dbReference type="NCBIfam" id="TIGR01694">
    <property type="entry name" value="MTAP"/>
    <property type="match status" value="1"/>
</dbReference>
<dbReference type="PANTHER" id="PTHR42679">
    <property type="entry name" value="S-METHYL-5'-THIOADENOSINE PHOSPHORYLASE"/>
    <property type="match status" value="1"/>
</dbReference>
<dbReference type="GO" id="GO:0017061">
    <property type="term" value="F:S-methyl-5-thioadenosine phosphorylase activity"/>
    <property type="evidence" value="ECO:0007669"/>
    <property type="project" value="UniProtKB-UniRule"/>
</dbReference>
<feature type="binding site" evidence="4">
    <location>
        <position position="19"/>
    </location>
    <ligand>
        <name>phosphate</name>
        <dbReference type="ChEBI" id="CHEBI:43474"/>
    </ligand>
</feature>
<comment type="subunit">
    <text evidence="4">Homohexamer. Dimer of a homotrimer.</text>
</comment>
<dbReference type="HAMAP" id="MF_01963">
    <property type="entry name" value="MTAP"/>
    <property type="match status" value="1"/>
</dbReference>
<dbReference type="FunFam" id="3.40.50.1580:FF:000012">
    <property type="entry name" value="Probable 6-oxopurine nucleoside phosphorylase"/>
    <property type="match status" value="1"/>
</dbReference>
<name>A7NJ98_ROSCS</name>
<dbReference type="Gene3D" id="3.40.50.1580">
    <property type="entry name" value="Nucleoside phosphorylase domain"/>
    <property type="match status" value="1"/>
</dbReference>
<feature type="domain" description="Nucleoside phosphorylase" evidence="5">
    <location>
        <begin position="12"/>
        <end position="252"/>
    </location>
</feature>
<dbReference type="CDD" id="cd09010">
    <property type="entry name" value="MTAP_SsMTAPII_like_MTIP"/>
    <property type="match status" value="1"/>
</dbReference>
<dbReference type="RefSeq" id="WP_012119996.1">
    <property type="nucleotide sequence ID" value="NC_009767.1"/>
</dbReference>
<feature type="binding site" evidence="4">
    <location>
        <begin position="61"/>
        <end position="62"/>
    </location>
    <ligand>
        <name>phosphate</name>
        <dbReference type="ChEBI" id="CHEBI:43474"/>
    </ligand>
</feature>
<comment type="similarity">
    <text evidence="4">Belongs to the PNP/MTAP phosphorylase family. MTAP subfamily.</text>
</comment>
<dbReference type="PANTHER" id="PTHR42679:SF2">
    <property type="entry name" value="S-METHYL-5'-THIOADENOSINE PHOSPHORYLASE"/>
    <property type="match status" value="1"/>
</dbReference>
<gene>
    <name evidence="4" type="primary">mtnP</name>
    <name evidence="6" type="ordered locus">Rcas_1474</name>
</gene>
<dbReference type="InterPro" id="IPR035994">
    <property type="entry name" value="Nucleoside_phosphorylase_sf"/>
</dbReference>
<dbReference type="KEGG" id="rca:Rcas_1474"/>
<comment type="catalytic activity">
    <reaction evidence="4">
        <text>S-methyl-5'-thioadenosine + phosphate = 5-(methylsulfanyl)-alpha-D-ribose 1-phosphate + adenine</text>
        <dbReference type="Rhea" id="RHEA:11852"/>
        <dbReference type="ChEBI" id="CHEBI:16708"/>
        <dbReference type="ChEBI" id="CHEBI:17509"/>
        <dbReference type="ChEBI" id="CHEBI:43474"/>
        <dbReference type="ChEBI" id="CHEBI:58533"/>
        <dbReference type="EC" id="2.4.2.28"/>
    </reaction>
</comment>
<dbReference type="InterPro" id="IPR000845">
    <property type="entry name" value="Nucleoside_phosphorylase_d"/>
</dbReference>
<evidence type="ECO:0000313" key="6">
    <source>
        <dbReference type="EMBL" id="ABU57568.1"/>
    </source>
</evidence>
<feature type="binding site" evidence="4">
    <location>
        <position position="193"/>
    </location>
    <ligand>
        <name>substrate</name>
    </ligand>
</feature>
<comment type="function">
    <text evidence="4">Catalyzes the reversible phosphorylation of S-methyl-5'-thioadenosine (MTA) to adenine and 5-methylthioribose-1-phosphate. Involved in the breakdown of MTA, a major by-product of polyamine biosynthesis. Responsible for the first step in the methionine salvage pathway after MTA has been generated from S-adenosylmethionine. Has broad substrate specificity with 6-aminopurine nucleosides as preferred substrates.</text>
</comment>
<keyword evidence="2 4" id="KW-0808">Transferase</keyword>
<keyword evidence="3 4" id="KW-0660">Purine salvage</keyword>
<evidence type="ECO:0000256" key="1">
    <source>
        <dbReference type="ARBA" id="ARBA00022676"/>
    </source>
</evidence>
<dbReference type="GO" id="GO:0019509">
    <property type="term" value="P:L-methionine salvage from methylthioadenosine"/>
    <property type="evidence" value="ECO:0007669"/>
    <property type="project" value="UniProtKB-UniRule"/>
</dbReference>
<sequence>MTALQQTEPRATIGVIGGSGLYAMEGLADVERVTLQTPFGAPSDAYVIGTIEGYRVAFLPRHGVGHRLSPSEVPSRANMYGFRMLGVRYLIAVSAVGSLREEYAPGHIVIPDQLYDRTKGHRPDTFFGGGLVAHVQFDRPFDAGLSDRLEQAARAAGATVHRGGTLVVMEGPQFSTLAESEENRRRGHHLIGMTALPEAKLAREAEIAYAMLAMVTDYDCWHPGHDAVTVEMVVQVLQANARLAQDVVRRVIPLIGDGFDSPAHHALATAIITDPAVIPAEKLAQVELLVGKYLRKEA</sequence>
<feature type="binding site" evidence="4">
    <location>
        <position position="194"/>
    </location>
    <ligand>
        <name>phosphate</name>
        <dbReference type="ChEBI" id="CHEBI:43474"/>
    </ligand>
</feature>
<dbReference type="OrthoDB" id="1523230at2"/>
<dbReference type="SUPFAM" id="SSF53167">
    <property type="entry name" value="Purine and uridine phosphorylases"/>
    <property type="match status" value="1"/>
</dbReference>
<feature type="site" description="Important for substrate specificity" evidence="4">
    <location>
        <position position="175"/>
    </location>
</feature>
<dbReference type="Pfam" id="PF01048">
    <property type="entry name" value="PNP_UDP_1"/>
    <property type="match status" value="1"/>
</dbReference>
<dbReference type="UniPathway" id="UPA00904">
    <property type="reaction ID" value="UER00873"/>
</dbReference>
<dbReference type="InterPro" id="IPR010044">
    <property type="entry name" value="MTAP"/>
</dbReference>
<dbReference type="HOGENOM" id="CLU_054456_0_1_0"/>
<comment type="pathway">
    <text evidence="4">Amino-acid biosynthesis; L-methionine biosynthesis via salvage pathway; S-methyl-5-thio-alpha-D-ribose 1-phosphate from S-methyl-5'-thioadenosine (phosphorylase route): step 1/1.</text>
</comment>
<keyword evidence="1 4" id="KW-0328">Glycosyltransferase</keyword>
<evidence type="ECO:0000256" key="3">
    <source>
        <dbReference type="ARBA" id="ARBA00022726"/>
    </source>
</evidence>
<dbReference type="Proteomes" id="UP000000263">
    <property type="component" value="Chromosome"/>
</dbReference>
<dbReference type="GO" id="GO:0006166">
    <property type="term" value="P:purine ribonucleoside salvage"/>
    <property type="evidence" value="ECO:0007669"/>
    <property type="project" value="UniProtKB-KW"/>
</dbReference>
<evidence type="ECO:0000256" key="2">
    <source>
        <dbReference type="ARBA" id="ARBA00022679"/>
    </source>
</evidence>
<feature type="binding site" evidence="4">
    <location>
        <begin position="217"/>
        <end position="219"/>
    </location>
    <ligand>
        <name>substrate</name>
    </ligand>
</feature>
<dbReference type="GO" id="GO:0005829">
    <property type="term" value="C:cytosol"/>
    <property type="evidence" value="ECO:0007669"/>
    <property type="project" value="TreeGrafter"/>
</dbReference>
<protein>
    <recommendedName>
        <fullName evidence="4">S-methyl-5'-thioadenosine phosphorylase</fullName>
        <ecNumber evidence="4">2.4.2.28</ecNumber>
    </recommendedName>
    <alternativeName>
        <fullName evidence="4">5'-methylthioadenosine phosphorylase</fullName>
        <shortName evidence="4">MTA phosphorylase</shortName>
        <shortName evidence="4">MTAP</shortName>
    </alternativeName>
</protein>
<proteinExistence type="inferred from homology"/>
<reference evidence="6 7" key="1">
    <citation type="submission" date="2007-08" db="EMBL/GenBank/DDBJ databases">
        <title>Complete sequence of Roseiflexus castenholzii DSM 13941.</title>
        <authorList>
            <consortium name="US DOE Joint Genome Institute"/>
            <person name="Copeland A."/>
            <person name="Lucas S."/>
            <person name="Lapidus A."/>
            <person name="Barry K."/>
            <person name="Glavina del Rio T."/>
            <person name="Dalin E."/>
            <person name="Tice H."/>
            <person name="Pitluck S."/>
            <person name="Thompson L.S."/>
            <person name="Brettin T."/>
            <person name="Bruce D."/>
            <person name="Detter J.C."/>
            <person name="Han C."/>
            <person name="Tapia R."/>
            <person name="Schmutz J."/>
            <person name="Larimer F."/>
            <person name="Land M."/>
            <person name="Hauser L."/>
            <person name="Kyrpides N."/>
            <person name="Mikhailova N."/>
            <person name="Bryant D.A."/>
            <person name="Hanada S."/>
            <person name="Tsukatani Y."/>
            <person name="Richardson P."/>
        </authorList>
    </citation>
    <scope>NUCLEOTIDE SEQUENCE [LARGE SCALE GENOMIC DNA]</scope>
    <source>
        <strain evidence="7">DSM 13941 / HLO8</strain>
    </source>
</reference>
<dbReference type="eggNOG" id="COG0005">
    <property type="taxonomic scope" value="Bacteria"/>
</dbReference>
<accession>A7NJ98</accession>
<feature type="binding site" evidence="4">
    <location>
        <begin position="94"/>
        <end position="95"/>
    </location>
    <ligand>
        <name>phosphate</name>
        <dbReference type="ChEBI" id="CHEBI:43474"/>
    </ligand>
</feature>
<dbReference type="EMBL" id="CP000804">
    <property type="protein sequence ID" value="ABU57568.1"/>
    <property type="molecule type" value="Genomic_DNA"/>
</dbReference>
<feature type="site" description="Important for substrate specificity" evidence="4">
    <location>
        <position position="230"/>
    </location>
</feature>
<dbReference type="STRING" id="383372.Rcas_1474"/>
<organism evidence="6 7">
    <name type="scientific">Roseiflexus castenholzii (strain DSM 13941 / HLO8)</name>
    <dbReference type="NCBI Taxonomy" id="383372"/>
    <lineage>
        <taxon>Bacteria</taxon>
        <taxon>Bacillati</taxon>
        <taxon>Chloroflexota</taxon>
        <taxon>Chloroflexia</taxon>
        <taxon>Chloroflexales</taxon>
        <taxon>Roseiflexineae</taxon>
        <taxon>Roseiflexaceae</taxon>
        <taxon>Roseiflexus</taxon>
    </lineage>
</organism>
<keyword evidence="7" id="KW-1185">Reference proteome</keyword>
<dbReference type="AlphaFoldDB" id="A7NJ98"/>
<evidence type="ECO:0000313" key="7">
    <source>
        <dbReference type="Proteomes" id="UP000000263"/>
    </source>
</evidence>
<evidence type="ECO:0000259" key="5">
    <source>
        <dbReference type="Pfam" id="PF01048"/>
    </source>
</evidence>